<dbReference type="PANTHER" id="PTHR10877">
    <property type="entry name" value="POLYCYSTIN FAMILY MEMBER"/>
    <property type="match status" value="1"/>
</dbReference>
<proteinExistence type="inferred from homology"/>
<dbReference type="SUPFAM" id="SSF49723">
    <property type="entry name" value="Lipase/lipooxygenase domain (PLAT/LH2 domain)"/>
    <property type="match status" value="1"/>
</dbReference>
<reference evidence="11" key="1">
    <citation type="submission" date="2025-08" db="UniProtKB">
        <authorList>
            <consortium name="RefSeq"/>
        </authorList>
    </citation>
    <scope>IDENTIFICATION</scope>
</reference>
<dbReference type="GeneID" id="106063215"/>
<dbReference type="GO" id="GO:0016020">
    <property type="term" value="C:membrane"/>
    <property type="evidence" value="ECO:0007669"/>
    <property type="project" value="UniProtKB-SubCell"/>
</dbReference>
<evidence type="ECO:0000259" key="9">
    <source>
        <dbReference type="PROSITE" id="PS50095"/>
    </source>
</evidence>
<dbReference type="PROSITE" id="PS50095">
    <property type="entry name" value="PLAT"/>
    <property type="match status" value="1"/>
</dbReference>
<keyword evidence="3 8" id="KW-0812">Transmembrane</keyword>
<keyword evidence="6 8" id="KW-0472">Membrane</keyword>
<sequence>MNCYKSLVIYFVVITSLYGNKILFELEAHQREGNPGQPLWFYVRFSANLFLDETKSVFYAQVISHNPLKTVQLCLTPESDHQKLPLELQDGTLIAVQAPREYRNVRIFQFTIAEEGNYSVYVRPQLTHTKKLKMKNLASVNITISSQFGGKECLETASFSVNDVDAVTIAAGETMLNPASPTHLKLTFKRRSCLFDKSTTYTWSVESVFYVRSKAGSIPRCINNKRVGIVDLTKLYSRITGLTLPVAMNKPTLFIQPYTLSPGTTYRICVLLQQNKTERILCTLIGTNSTKTKDLLFVKMDPPMNIFTLWPTDLIFNASKSFFLYLLDEAGYMGKKTITFSWSCSGNQNCNNIKSHFSINSGGTDVEVTGNLITNKASSIIIRRLWLQPASLLKIMLNVSVKYQMQVISRMVGWTIKIPERYSGPEVIPHVFIRCLSNCQYYVNVRHPLRLGVGCRNCEEVTSRSVELKWSSTKPGGHIFNDTQMYATIKVEPTVNLTEFRVTLTFSYFHRAEKIESVASRDFLTPGLTNFSVQTTRSHRMITTLWDDWGRTAQFSEPSRQPNQEVSTSLFQELSRSRVTLSSNNTAVPQSIHQRVTATQRNPVGQLVTEITTDRFRLIFRPYEVKSAALNVIFPLIYVLNVTTHLVLGQGTGANGFQILTTSSLDFYLPLNLAPTVNLKTVSSFGLYLSDSQDVTIPLNSDLKVTNLSDAFHKYFSNNDADITQLLFLLCQMIDSDLDISSQIKYVESIYRHLIDPQHNLVDYSNFTVVLFLMKRLFYLLQKLIGWGHLNLFSFCDSSTYFLKIIRKILDMHNEHLDVPIYDCSKIYWQIIDILDDIKRNCDAAYKRNVHYLQAFNIGTDIFIILDIALQHCPFRLNQLSPLADSIVECCSFDSSQKRVLRIGSTHAYGYVYVETHTYSLLINDISIDPYIQMAVYGSHESSLSSRIGDLEINAPVIMIVIQQLSPLDYFLEEVYWEIFDIRLIPKPLTFDHKTFRIKLHTGLNRLGNRVVVDSDCLLLKFNASVMFGTQLFLRPSLDMIYTVSPIIVRSTRETLDIMDKGYVEMPRTYNETLRNITGDPTSLFLPQLPLEYLLAKDTKFYLLIRVKERHVVKGNDLLKLTVFCKRVTCGRWSSEDKSWTARNCRPSNMSMLTPEYINCRCDTGRIFSGGVEDCSSSMEVPWKDYAVMKTQWDGDPNTQSTYWYYVIFVWIVFLALLVWTYRRDRLDRPMGAVHVLPGLFTPYQSDQYLVCIVTGWMFGAGTLSTPLLTITDNEECGIYLLFPDQNLFQSGSEIWFLLSCPDNVQNLDKIIFSVGSAHYADDWHVSHIFMKHLNRDEELYCICDSWIPDLSNGFRFIVRPVTWTQGSAVRKFVFNVIRMFRTLHVFIGTFYNVPGSHFSKSQHALCLLFHIILNLFVCLSLAEDAKLDLQGDRNTKKNERAAGNFSTLFIFSVTVTSLLSFSVVAWFEMLDYLSLTRAKLRYPHDINYRNKVTSSASSLASGNHLNNISQKSSTVYSRGYLSSKPDRSSNVDKNASSFSKDWLPTANLDISQNKGYPGWGGFSQSDHQSDVTSESTFASGSTPSILSERARQLTKSLLAKPRMDSRRTALKKRTMVQVENYFKLRELERTFLGSKVDIHADAESLAGTFSDFMDNLGLAEDVAFRASFRSFLPNLLQLISNLLLLSVTLVLSVRLIYASLSLKDNSRVKALFWMTLPFSLCVVHPILILILTAMLTNRDLIGISLNAERRLRGINSQLVFHMKMASQCYVEKSRYVPKNRCYFRKNKKDRHRRYCQFFVKAGNSFISFLTHSMKYGAVADALGIFSVTHFSKRKSQFIFIVLVIVVINVQLGSVRDRYMQTTFIRRLLQVGRNEITLEQSLTVADVWSHIRQRLYLMTHWNLVDINTTASFHVLSSARLRQVRVIHDDATCKNLLPVNDTQYCHYDIEQSIVDTKTYAWTWMRPIQRTTSPGPFSFTEGEHFSTLIHSYPGGGYDVIFTHSDRIPVKIDQVNSRMWVDERTRAIKVDMALFNADTQLMTSVSHVYEFTGAGIFQNTLRVYTFPLYYLHNTQEVLRMCYFFMVLLTLYFAVKEIIEIRTSGIWNYFSDPMSWLNLLERGTSITVIAGFTYEYFYRSNAIQKVKTYFSTREEQRVYFDFSDISNIAIFITQMCCILAIVTFIKILLKTSTFASVSKFLELIPPVLKNSYLVVMAVITYACFGFFIFSEDGHFYTFTKSVYSVTELLLNPGLLKSLIRTYQVIAPVYITVTVSVMKYVLINYFITFLNEEYSRICTAMRMRFEGKKAFLLEEVIKYLTRKQKTQAVDSGETRDATRKEGKQARQILEDMLEEAKSDFDLVKWANALEDRNPVIT</sequence>
<dbReference type="GO" id="GO:0005262">
    <property type="term" value="F:calcium channel activity"/>
    <property type="evidence" value="ECO:0007669"/>
    <property type="project" value="TreeGrafter"/>
</dbReference>
<feature type="transmembrane region" description="Helical" evidence="8">
    <location>
        <begin position="2206"/>
        <end position="2225"/>
    </location>
</feature>
<feature type="transmembrane region" description="Helical" evidence="8">
    <location>
        <begin position="1838"/>
        <end position="1855"/>
    </location>
</feature>
<dbReference type="Gene3D" id="2.60.60.20">
    <property type="entry name" value="PLAT/LH2 domain"/>
    <property type="match status" value="1"/>
</dbReference>
<dbReference type="Pfam" id="PF08016">
    <property type="entry name" value="PKD_channel"/>
    <property type="match status" value="1"/>
</dbReference>
<dbReference type="Proteomes" id="UP001165740">
    <property type="component" value="Chromosome 11"/>
</dbReference>
<keyword evidence="4" id="KW-0732">Signal</keyword>
<feature type="transmembrane region" description="Helical" evidence="8">
    <location>
        <begin position="1405"/>
        <end position="1423"/>
    </location>
</feature>
<dbReference type="InterPro" id="IPR001024">
    <property type="entry name" value="PLAT/LH2_dom"/>
</dbReference>
<evidence type="ECO:0000313" key="11">
    <source>
        <dbReference type="RefSeq" id="XP_055860291.1"/>
    </source>
</evidence>
<dbReference type="RefSeq" id="XP_055860291.1">
    <property type="nucleotide sequence ID" value="XM_056004316.1"/>
</dbReference>
<feature type="transmembrane region" description="Helical" evidence="8">
    <location>
        <begin position="2260"/>
        <end position="2282"/>
    </location>
</feature>
<evidence type="ECO:0000256" key="4">
    <source>
        <dbReference type="ARBA" id="ARBA00022729"/>
    </source>
</evidence>
<feature type="transmembrane region" description="Helical" evidence="8">
    <location>
        <begin position="2074"/>
        <end position="2091"/>
    </location>
</feature>
<evidence type="ECO:0000313" key="10">
    <source>
        <dbReference type="Proteomes" id="UP001165740"/>
    </source>
</evidence>
<evidence type="ECO:0000256" key="1">
    <source>
        <dbReference type="ARBA" id="ARBA00004141"/>
    </source>
</evidence>
<comment type="caution">
    <text evidence="7">Lacks conserved residue(s) required for the propagation of feature annotation.</text>
</comment>
<evidence type="ECO:0000256" key="7">
    <source>
        <dbReference type="PROSITE-ProRule" id="PRU00152"/>
    </source>
</evidence>
<organism evidence="10 11">
    <name type="scientific">Biomphalaria glabrata</name>
    <name type="common">Bloodfluke planorb</name>
    <name type="synonym">Freshwater snail</name>
    <dbReference type="NCBI Taxonomy" id="6526"/>
    <lineage>
        <taxon>Eukaryota</taxon>
        <taxon>Metazoa</taxon>
        <taxon>Spiralia</taxon>
        <taxon>Lophotrochozoa</taxon>
        <taxon>Mollusca</taxon>
        <taxon>Gastropoda</taxon>
        <taxon>Heterobranchia</taxon>
        <taxon>Euthyneura</taxon>
        <taxon>Panpulmonata</taxon>
        <taxon>Hygrophila</taxon>
        <taxon>Lymnaeoidea</taxon>
        <taxon>Planorbidae</taxon>
        <taxon>Biomphalaria</taxon>
    </lineage>
</organism>
<dbReference type="InterPro" id="IPR013122">
    <property type="entry name" value="PKD1_2_channel"/>
</dbReference>
<dbReference type="InterPro" id="IPR046791">
    <property type="entry name" value="Polycystin_dom"/>
</dbReference>
<gene>
    <name evidence="11" type="primary">LOC106063215</name>
</gene>
<dbReference type="OrthoDB" id="10264154at2759"/>
<dbReference type="Pfam" id="PF20519">
    <property type="entry name" value="Polycystin_dom"/>
    <property type="match status" value="1"/>
</dbReference>
<evidence type="ECO:0000256" key="5">
    <source>
        <dbReference type="ARBA" id="ARBA00022989"/>
    </source>
</evidence>
<dbReference type="InterPro" id="IPR051223">
    <property type="entry name" value="Polycystin"/>
</dbReference>
<protein>
    <submittedName>
        <fullName evidence="11">Uncharacterized protein LOC106063215</fullName>
    </submittedName>
</protein>
<evidence type="ECO:0000256" key="3">
    <source>
        <dbReference type="ARBA" id="ARBA00022692"/>
    </source>
</evidence>
<keyword evidence="5 8" id="KW-1133">Transmembrane helix</keyword>
<dbReference type="PANTHER" id="PTHR10877:SF183">
    <property type="entry name" value="AT14535P-RELATED"/>
    <property type="match status" value="1"/>
</dbReference>
<feature type="transmembrane region" description="Helical" evidence="8">
    <location>
        <begin position="1676"/>
        <end position="1699"/>
    </location>
</feature>
<feature type="transmembrane region" description="Helical" evidence="8">
    <location>
        <begin position="2164"/>
        <end position="2185"/>
    </location>
</feature>
<name>A0A9W2YC55_BIOGL</name>
<feature type="transmembrane region" description="Helical" evidence="8">
    <location>
        <begin position="1443"/>
        <end position="1468"/>
    </location>
</feature>
<dbReference type="InterPro" id="IPR002859">
    <property type="entry name" value="PKD/REJ-like"/>
</dbReference>
<evidence type="ECO:0000256" key="8">
    <source>
        <dbReference type="SAM" id="Phobius"/>
    </source>
</evidence>
<keyword evidence="10" id="KW-1185">Reference proteome</keyword>
<comment type="similarity">
    <text evidence="2">Belongs to the polycystin family.</text>
</comment>
<dbReference type="InterPro" id="IPR036392">
    <property type="entry name" value="PLAT/LH2_dom_sf"/>
</dbReference>
<dbReference type="Pfam" id="PF02010">
    <property type="entry name" value="REJ"/>
    <property type="match status" value="1"/>
</dbReference>
<feature type="transmembrane region" description="Helical" evidence="8">
    <location>
        <begin position="1711"/>
        <end position="1736"/>
    </location>
</feature>
<evidence type="ECO:0000256" key="2">
    <source>
        <dbReference type="ARBA" id="ARBA00007200"/>
    </source>
</evidence>
<feature type="transmembrane region" description="Helical" evidence="8">
    <location>
        <begin position="1203"/>
        <end position="1222"/>
    </location>
</feature>
<dbReference type="GO" id="GO:0050982">
    <property type="term" value="P:detection of mechanical stimulus"/>
    <property type="evidence" value="ECO:0007669"/>
    <property type="project" value="TreeGrafter"/>
</dbReference>
<evidence type="ECO:0000256" key="6">
    <source>
        <dbReference type="ARBA" id="ARBA00023136"/>
    </source>
</evidence>
<feature type="domain" description="PLAT" evidence="9">
    <location>
        <begin position="1247"/>
        <end position="1362"/>
    </location>
</feature>
<comment type="subcellular location">
    <subcellularLocation>
        <location evidence="1">Membrane</location>
        <topology evidence="1">Multi-pass membrane protein</topology>
    </subcellularLocation>
</comment>
<accession>A0A9W2YC55</accession>
<dbReference type="Pfam" id="PF01477">
    <property type="entry name" value="PLAT"/>
    <property type="match status" value="1"/>
</dbReference>